<organism evidence="2 3">
    <name type="scientific">Galdieria partita</name>
    <dbReference type="NCBI Taxonomy" id="83374"/>
    <lineage>
        <taxon>Eukaryota</taxon>
        <taxon>Rhodophyta</taxon>
        <taxon>Bangiophyceae</taxon>
        <taxon>Galdieriales</taxon>
        <taxon>Galdieriaceae</taxon>
        <taxon>Galdieria</taxon>
    </lineage>
</organism>
<reference evidence="2" key="1">
    <citation type="journal article" date="2022" name="Proc. Natl. Acad. Sci. U.S.A.">
        <title>Life cycle and functional genomics of the unicellular red alga Galdieria for elucidating algal and plant evolution and industrial use.</title>
        <authorList>
            <person name="Hirooka S."/>
            <person name="Itabashi T."/>
            <person name="Ichinose T.M."/>
            <person name="Onuma R."/>
            <person name="Fujiwara T."/>
            <person name="Yamashita S."/>
            <person name="Jong L.W."/>
            <person name="Tomita R."/>
            <person name="Iwane A.H."/>
            <person name="Miyagishima S.Y."/>
        </authorList>
    </citation>
    <scope>NUCLEOTIDE SEQUENCE</scope>
    <source>
        <strain evidence="2">NBRC 102759</strain>
    </source>
</reference>
<protein>
    <submittedName>
        <fullName evidence="2">Uncharacterized protein</fullName>
    </submittedName>
</protein>
<feature type="region of interest" description="Disordered" evidence="1">
    <location>
        <begin position="499"/>
        <end position="541"/>
    </location>
</feature>
<keyword evidence="3" id="KW-1185">Reference proteome</keyword>
<dbReference type="AlphaFoldDB" id="A0A9C7Q1S4"/>
<name>A0A9C7Q1S4_9RHOD</name>
<proteinExistence type="predicted"/>
<dbReference type="Proteomes" id="UP001061958">
    <property type="component" value="Unassembled WGS sequence"/>
</dbReference>
<feature type="compositionally biased region" description="Polar residues" evidence="1">
    <location>
        <begin position="566"/>
        <end position="579"/>
    </location>
</feature>
<sequence length="1100" mass="123925">MDKEAKVLGKEHLLDSMLLPTCFGSSFEPKVLLEFFSPNMLQNVKEEDLEPFVIDDLVRYIQCKCSSFENSELMERTLELLPPGETWNRSTWENVTTVLDEWVDSRKYLKELECTTRFVGIDSLQQFTSGEEAGESWEKVLKCKLCSRIISVESFGNHLVLFHSDAVQCGDEIQQVEELNHSVDEESIKNKKVQLPSNGYYNIFSPLSPFFYGDDEYVAQLRQKDKERRRHLECRVLQYPQICKKRRRSLSEDMPTFSSKLKLQKDKKSANGDLLNTRKEGLGQDADEWLAPVMVTCASYVAGMHDLNKVEHDRTSLKQFPNHIDISCERVQNERRFENALHWLAKTRNTEGNISDCLERQRRVRETIYSHRKDNRINSFLTESGSLLVSKNEADLAIASAAFRSKMSSVRMDNNSPDVATLRNGNIGWNSAYYPRANPSAPSRLTTRPNQENRMNPITQPNLVDTKRAGVVPMGKAEVDHHYWMEGDNVQHMKMEMQSYSSQSKMPISASSQATYSLSSSHPRRFSSKGLPDNISSHYITMNPTSLSSEHLQQTTMQSYGGSKINYQSQHVNSPSMKGSESKASKGKRRSTKTVERGNSSGDQSVSYTNGSEHQKEAVSKSNTDMMPKEKFEGLDRNTNSVNTLRSASDPSSVAMFSSKSPRILSNAGMNASRNATAFPEIMGQRQAQVAPNKQLNELIGFVERKLNNDRSEQYLTDRSGISHSYYSGVACFGEDSGSRNYHENVNSHSPLEFWKQTDRRSVPKYETDLEGLLKEQSMKRESAVPNNYNLLWKDHISNTNFQFQRGQMYNHPKLASRTSSSKSNNNIYEEDYFNSSYGDNEGVFSPRSFVMDRSTSQYEYGANGVQPHYMEQSSIQELAESSKDAHRSGLEVAPDFQGQKASSLNLRNIQSTNSYVSADSVGLMSDSATTSYKPHVNKPIRCMDGNYPNELSKAVGPRNGQTPLRNVTFGSFGLNTVSATNIQRGGHSHPRQSGQQTADETYGILQNLRGGGSQSLSSLVGSSDTAVSSRKVNLPNASERIDAKQLHRLNSPNLASSPRLDNHSPSIDSRLTLSTGNLRRKEYRVRTNAYEDTNFGTNS</sequence>
<feature type="region of interest" description="Disordered" evidence="1">
    <location>
        <begin position="1014"/>
        <end position="1069"/>
    </location>
</feature>
<feature type="region of interest" description="Disordered" evidence="1">
    <location>
        <begin position="433"/>
        <end position="458"/>
    </location>
</feature>
<feature type="compositionally biased region" description="Polar residues" evidence="1">
    <location>
        <begin position="440"/>
        <end position="458"/>
    </location>
</feature>
<feature type="compositionally biased region" description="Low complexity" evidence="1">
    <location>
        <begin position="1015"/>
        <end position="1024"/>
    </location>
</feature>
<evidence type="ECO:0000313" key="3">
    <source>
        <dbReference type="Proteomes" id="UP001061958"/>
    </source>
</evidence>
<comment type="caution">
    <text evidence="2">The sequence shown here is derived from an EMBL/GenBank/DDBJ whole genome shotgun (WGS) entry which is preliminary data.</text>
</comment>
<dbReference type="OrthoDB" id="10364871at2759"/>
<accession>A0A9C7Q1S4</accession>
<feature type="region of interest" description="Disordered" evidence="1">
    <location>
        <begin position="566"/>
        <end position="625"/>
    </location>
</feature>
<feature type="compositionally biased region" description="Polar residues" evidence="1">
    <location>
        <begin position="597"/>
        <end position="612"/>
    </location>
</feature>
<evidence type="ECO:0000313" key="2">
    <source>
        <dbReference type="EMBL" id="GJQ13967.1"/>
    </source>
</evidence>
<gene>
    <name evidence="2" type="ORF">GpartN1_g5758.t1</name>
</gene>
<feature type="compositionally biased region" description="Low complexity" evidence="1">
    <location>
        <begin position="509"/>
        <end position="521"/>
    </location>
</feature>
<evidence type="ECO:0000256" key="1">
    <source>
        <dbReference type="SAM" id="MobiDB-lite"/>
    </source>
</evidence>
<dbReference type="EMBL" id="BQMJ01000049">
    <property type="protein sequence ID" value="GJQ13967.1"/>
    <property type="molecule type" value="Genomic_DNA"/>
</dbReference>
<reference evidence="2" key="2">
    <citation type="submission" date="2022-01" db="EMBL/GenBank/DDBJ databases">
        <authorList>
            <person name="Hirooka S."/>
            <person name="Miyagishima S.Y."/>
        </authorList>
    </citation>
    <scope>NUCLEOTIDE SEQUENCE</scope>
    <source>
        <strain evidence="2">NBRC 102759</strain>
    </source>
</reference>